<dbReference type="Proteomes" id="UP000030700">
    <property type="component" value="Unassembled WGS sequence"/>
</dbReference>
<dbReference type="HOGENOM" id="CLU_208920_0_0_0"/>
<sequence length="54" mass="6142">MAKIRQQEGRPADALTYIQEAVAIFRETGSRHLAEAERTLQMIQVTINEQRNAS</sequence>
<gene>
    <name evidence="1" type="ORF">U14_04383</name>
</gene>
<dbReference type="STRING" id="1499966.U14_04383"/>
<keyword evidence="2" id="KW-1185">Reference proteome</keyword>
<evidence type="ECO:0000313" key="1">
    <source>
        <dbReference type="EMBL" id="GAK53123.1"/>
    </source>
</evidence>
<evidence type="ECO:0000313" key="2">
    <source>
        <dbReference type="Proteomes" id="UP000030700"/>
    </source>
</evidence>
<organism evidence="1">
    <name type="scientific">Candidatus Moduliflexus flocculans</name>
    <dbReference type="NCBI Taxonomy" id="1499966"/>
    <lineage>
        <taxon>Bacteria</taxon>
        <taxon>Candidatus Moduliflexota</taxon>
        <taxon>Candidatus Moduliflexia</taxon>
        <taxon>Candidatus Moduliflexales</taxon>
        <taxon>Candidatus Moduliflexaceae</taxon>
    </lineage>
</organism>
<accession>A0A0S6W4R6</accession>
<dbReference type="AlphaFoldDB" id="A0A0S6W4R6"/>
<protein>
    <recommendedName>
        <fullName evidence="3">Tetratricopeptide repeat protein</fullName>
    </recommendedName>
</protein>
<name>A0A0S6W4R6_9BACT</name>
<dbReference type="EMBL" id="DF820459">
    <property type="protein sequence ID" value="GAK53123.1"/>
    <property type="molecule type" value="Genomic_DNA"/>
</dbReference>
<evidence type="ECO:0008006" key="3">
    <source>
        <dbReference type="Google" id="ProtNLM"/>
    </source>
</evidence>
<proteinExistence type="predicted"/>
<reference evidence="1" key="1">
    <citation type="journal article" date="2015" name="PeerJ">
        <title>First genomic representation of candidate bacterial phylum KSB3 points to enhanced environmental sensing as a trigger of wastewater bulking.</title>
        <authorList>
            <person name="Sekiguchi Y."/>
            <person name="Ohashi A."/>
            <person name="Parks D.H."/>
            <person name="Yamauchi T."/>
            <person name="Tyson G.W."/>
            <person name="Hugenholtz P."/>
        </authorList>
    </citation>
    <scope>NUCLEOTIDE SEQUENCE [LARGE SCALE GENOMIC DNA]</scope>
</reference>